<feature type="region of interest" description="Disordered" evidence="2">
    <location>
        <begin position="185"/>
        <end position="234"/>
    </location>
</feature>
<protein>
    <submittedName>
        <fullName evidence="3">F227A-like protein</fullName>
    </submittedName>
</protein>
<reference evidence="3" key="1">
    <citation type="submission" date="2022-11" db="EMBL/GenBank/DDBJ databases">
        <title>Centuries of genome instability and evolution in soft-shell clam transmissible cancer (bioRxiv).</title>
        <authorList>
            <person name="Hart S.F.M."/>
            <person name="Yonemitsu M.A."/>
            <person name="Giersch R.M."/>
            <person name="Beal B.F."/>
            <person name="Arriagada G."/>
            <person name="Davis B.W."/>
            <person name="Ostrander E.A."/>
            <person name="Goff S.P."/>
            <person name="Metzger M.J."/>
        </authorList>
    </citation>
    <scope>NUCLEOTIDE SEQUENCE</scope>
    <source>
        <strain evidence="3">MELC-2E11</strain>
        <tissue evidence="3">Siphon/mantle</tissue>
    </source>
</reference>
<comment type="similarity">
    <text evidence="1">Belongs to the FAM227 family.</text>
</comment>
<evidence type="ECO:0000256" key="2">
    <source>
        <dbReference type="SAM" id="MobiDB-lite"/>
    </source>
</evidence>
<dbReference type="PANTHER" id="PTHR33560:SF1">
    <property type="entry name" value="PROTEIN FAM227A"/>
    <property type="match status" value="1"/>
</dbReference>
<organism evidence="3 4">
    <name type="scientific">Mya arenaria</name>
    <name type="common">Soft-shell clam</name>
    <dbReference type="NCBI Taxonomy" id="6604"/>
    <lineage>
        <taxon>Eukaryota</taxon>
        <taxon>Metazoa</taxon>
        <taxon>Spiralia</taxon>
        <taxon>Lophotrochozoa</taxon>
        <taxon>Mollusca</taxon>
        <taxon>Bivalvia</taxon>
        <taxon>Autobranchia</taxon>
        <taxon>Heteroconchia</taxon>
        <taxon>Euheterodonta</taxon>
        <taxon>Imparidentia</taxon>
        <taxon>Neoheterodontei</taxon>
        <taxon>Myida</taxon>
        <taxon>Myoidea</taxon>
        <taxon>Myidae</taxon>
        <taxon>Mya</taxon>
    </lineage>
</organism>
<dbReference type="EMBL" id="CP111013">
    <property type="protein sequence ID" value="WAQ95450.1"/>
    <property type="molecule type" value="Genomic_DNA"/>
</dbReference>
<accession>A0ABY7DKC1</accession>
<feature type="compositionally biased region" description="Low complexity" evidence="2">
    <location>
        <begin position="215"/>
        <end position="228"/>
    </location>
</feature>
<feature type="compositionally biased region" description="Basic residues" evidence="2">
    <location>
        <begin position="193"/>
        <end position="203"/>
    </location>
</feature>
<dbReference type="Pfam" id="PF14922">
    <property type="entry name" value="FWWh"/>
    <property type="match status" value="1"/>
</dbReference>
<dbReference type="Proteomes" id="UP001164746">
    <property type="component" value="Chromosome 2"/>
</dbReference>
<keyword evidence="4" id="KW-1185">Reference proteome</keyword>
<proteinExistence type="inferred from homology"/>
<evidence type="ECO:0000313" key="4">
    <source>
        <dbReference type="Proteomes" id="UP001164746"/>
    </source>
</evidence>
<evidence type="ECO:0000256" key="1">
    <source>
        <dbReference type="ARBA" id="ARBA00008666"/>
    </source>
</evidence>
<sequence length="350" mass="39953">MKNISRYYKRILDKREQKEMNRFAGYYTLKQTFLPGRSERVRNISKISLSPSKNQVKKDSGKPKFVEDMFWYLFLDKFQSSQNAQIKLFNRAAFNYVKLMLFVKNPAYRDVFFNDYPSLMSQSLYTAFCYCFPDSYRQFGEEFKEDLVALVYGWIAANTSINFDFLDSLISTNISRYASSASVSQSASNMSTHSRRGKGRNRKLSQSDRSGKGSGSSKVPSSSASSSSQEGKIPGKDELCDLVIVEQTESTKKSSKEKKSVDPRKLVEALTPIRETTFEDYESQADQGETQSEHSHPACKGADTVKSVYNLYGQSPLVAHFLRVKNLTRESGQTFHVQRTEQENLPPYPF</sequence>
<gene>
    <name evidence="3" type="ORF">MAR_028140</name>
</gene>
<name>A0ABY7DKC1_MYAAR</name>
<dbReference type="InterPro" id="IPR029417">
    <property type="entry name" value="FAM227"/>
</dbReference>
<dbReference type="PANTHER" id="PTHR33560">
    <property type="entry name" value="PROTEIN FAM227B"/>
    <property type="match status" value="1"/>
</dbReference>
<evidence type="ECO:0000313" key="3">
    <source>
        <dbReference type="EMBL" id="WAQ95450.1"/>
    </source>
</evidence>